<evidence type="ECO:0000256" key="6">
    <source>
        <dbReference type="ARBA" id="ARBA00023010"/>
    </source>
</evidence>
<keyword evidence="10" id="KW-1185">Reference proteome</keyword>
<reference evidence="9 10" key="1">
    <citation type="submission" date="2020-09" db="EMBL/GenBank/DDBJ databases">
        <title>Investigation of environmental microbes.</title>
        <authorList>
            <person name="Ou Y."/>
            <person name="Kang Q."/>
        </authorList>
    </citation>
    <scope>NUCLEOTIDE SEQUENCE [LARGE SCALE GENOMIC DNA]</scope>
    <source>
        <strain evidence="9 10">KJZ-14</strain>
    </source>
</reference>
<dbReference type="PANTHER" id="PTHR33162">
    <property type="entry name" value="SEC-INDEPENDENT PROTEIN TRANSLOCASE PROTEIN TATA, CHLOROPLASTIC"/>
    <property type="match status" value="1"/>
</dbReference>
<keyword evidence="5" id="KW-1133">Transmembrane helix</keyword>
<evidence type="ECO:0000256" key="5">
    <source>
        <dbReference type="ARBA" id="ARBA00022989"/>
    </source>
</evidence>
<dbReference type="AlphaFoldDB" id="A0A7H2BFJ8"/>
<evidence type="ECO:0000256" key="7">
    <source>
        <dbReference type="ARBA" id="ARBA00023136"/>
    </source>
</evidence>
<evidence type="ECO:0000313" key="9">
    <source>
        <dbReference type="EMBL" id="QNV38444.1"/>
    </source>
</evidence>
<feature type="compositionally biased region" description="Basic and acidic residues" evidence="8">
    <location>
        <begin position="83"/>
        <end position="100"/>
    </location>
</feature>
<dbReference type="Proteomes" id="UP000516404">
    <property type="component" value="Chromosome"/>
</dbReference>
<dbReference type="GeneID" id="96623392"/>
<keyword evidence="2" id="KW-0813">Transport</keyword>
<keyword evidence="4" id="KW-0653">Protein transport</keyword>
<sequence length="128" mass="14555">MFGISGMEFIIIVVIALVVIGPERMPEYAQQLKELVKSVRRMAFDAKDDFKEAMGPGVLDDINWRQYDPRQYDPRTIVREALAEDDAERERERQAAEQRTRVIAPVQGTSQTDRLSAGKLAPFDIEAT</sequence>
<evidence type="ECO:0000256" key="1">
    <source>
        <dbReference type="ARBA" id="ARBA00004167"/>
    </source>
</evidence>
<evidence type="ECO:0000256" key="2">
    <source>
        <dbReference type="ARBA" id="ARBA00022448"/>
    </source>
</evidence>
<organism evidence="9 10">
    <name type="scientific">Rothia terrae</name>
    <dbReference type="NCBI Taxonomy" id="396015"/>
    <lineage>
        <taxon>Bacteria</taxon>
        <taxon>Bacillati</taxon>
        <taxon>Actinomycetota</taxon>
        <taxon>Actinomycetes</taxon>
        <taxon>Micrococcales</taxon>
        <taxon>Micrococcaceae</taxon>
        <taxon>Rothia</taxon>
    </lineage>
</organism>
<dbReference type="Gene3D" id="1.20.5.3310">
    <property type="match status" value="1"/>
</dbReference>
<dbReference type="EMBL" id="CP061539">
    <property type="protein sequence ID" value="QNV38444.1"/>
    <property type="molecule type" value="Genomic_DNA"/>
</dbReference>
<evidence type="ECO:0000256" key="8">
    <source>
        <dbReference type="SAM" id="MobiDB-lite"/>
    </source>
</evidence>
<protein>
    <submittedName>
        <fullName evidence="9">Twin-arginine translocase TatA/TatE family subunit</fullName>
    </submittedName>
</protein>
<dbReference type="Pfam" id="PF02416">
    <property type="entry name" value="TatA_B_E"/>
    <property type="match status" value="1"/>
</dbReference>
<keyword evidence="7" id="KW-0472">Membrane</keyword>
<keyword evidence="3" id="KW-0812">Transmembrane</keyword>
<keyword evidence="6" id="KW-0811">Translocation</keyword>
<comment type="subcellular location">
    <subcellularLocation>
        <location evidence="1">Membrane</location>
        <topology evidence="1">Single-pass membrane protein</topology>
    </subcellularLocation>
</comment>
<accession>A0A7H2BFJ8</accession>
<gene>
    <name evidence="9" type="ORF">IDM49_04030</name>
</gene>
<dbReference type="GO" id="GO:0016020">
    <property type="term" value="C:membrane"/>
    <property type="evidence" value="ECO:0007669"/>
    <property type="project" value="UniProtKB-SubCell"/>
</dbReference>
<dbReference type="PRINTS" id="PR01506">
    <property type="entry name" value="TATBPROTEIN"/>
</dbReference>
<dbReference type="RefSeq" id="WP_168613812.1">
    <property type="nucleotide sequence ID" value="NZ_BAAAOX010000010.1"/>
</dbReference>
<dbReference type="PANTHER" id="PTHR33162:SF1">
    <property type="entry name" value="SEC-INDEPENDENT PROTEIN TRANSLOCASE PROTEIN TATA, CHLOROPLASTIC"/>
    <property type="match status" value="1"/>
</dbReference>
<evidence type="ECO:0000256" key="3">
    <source>
        <dbReference type="ARBA" id="ARBA00022692"/>
    </source>
</evidence>
<feature type="region of interest" description="Disordered" evidence="8">
    <location>
        <begin position="83"/>
        <end position="128"/>
    </location>
</feature>
<proteinExistence type="predicted"/>
<dbReference type="InterPro" id="IPR003369">
    <property type="entry name" value="TatA/B/E"/>
</dbReference>
<dbReference type="GO" id="GO:0015031">
    <property type="term" value="P:protein transport"/>
    <property type="evidence" value="ECO:0007669"/>
    <property type="project" value="UniProtKB-KW"/>
</dbReference>
<evidence type="ECO:0000256" key="4">
    <source>
        <dbReference type="ARBA" id="ARBA00022927"/>
    </source>
</evidence>
<evidence type="ECO:0000313" key="10">
    <source>
        <dbReference type="Proteomes" id="UP000516404"/>
    </source>
</evidence>
<name>A0A7H2BFJ8_9MICC</name>
<dbReference type="KEGG" id="rter:IDM49_04030"/>